<reference evidence="2" key="1">
    <citation type="submission" date="2017-03" db="EMBL/GenBank/DDBJ databases">
        <title>Phytopthora megakarya and P. palmivora, two closely related causual agents of cacao black pod achieved similar genome size and gene model numbers by different mechanisms.</title>
        <authorList>
            <person name="Ali S."/>
            <person name="Shao J."/>
            <person name="Larry D.J."/>
            <person name="Kronmiller B."/>
            <person name="Shen D."/>
            <person name="Strem M.D."/>
            <person name="Melnick R.L."/>
            <person name="Guiltinan M.J."/>
            <person name="Tyler B.M."/>
            <person name="Meinhardt L.W."/>
            <person name="Bailey B.A."/>
        </authorList>
    </citation>
    <scope>NUCLEOTIDE SEQUENCE [LARGE SCALE GENOMIC DNA]</scope>
    <source>
        <strain evidence="2">zdho120</strain>
    </source>
</reference>
<evidence type="ECO:0000313" key="2">
    <source>
        <dbReference type="Proteomes" id="UP000198211"/>
    </source>
</evidence>
<evidence type="ECO:0000313" key="1">
    <source>
        <dbReference type="EMBL" id="OWY92666.1"/>
    </source>
</evidence>
<proteinExistence type="predicted"/>
<accession>A0A225UJE3</accession>
<protein>
    <submittedName>
        <fullName evidence="1">Avirulence (Avh) protein</fullName>
    </submittedName>
</protein>
<organism evidence="1 2">
    <name type="scientific">Phytophthora megakarya</name>
    <dbReference type="NCBI Taxonomy" id="4795"/>
    <lineage>
        <taxon>Eukaryota</taxon>
        <taxon>Sar</taxon>
        <taxon>Stramenopiles</taxon>
        <taxon>Oomycota</taxon>
        <taxon>Peronosporomycetes</taxon>
        <taxon>Peronosporales</taxon>
        <taxon>Peronosporaceae</taxon>
        <taxon>Phytophthora</taxon>
    </lineage>
</organism>
<gene>
    <name evidence="1" type="ORF">PHMEG_00038242</name>
</gene>
<dbReference type="Proteomes" id="UP000198211">
    <property type="component" value="Unassembled WGS sequence"/>
</dbReference>
<sequence length="78" mass="9126">DGLRANYNDGKLLNIFKAAMKYPSTKKLTTDLENALINKWFVEEKSVELLHNRLGHVDSYPDMIKRYEAKLKKVERNT</sequence>
<comment type="caution">
    <text evidence="1">The sequence shown here is derived from an EMBL/GenBank/DDBJ whole genome shotgun (WGS) entry which is preliminary data.</text>
</comment>
<dbReference type="AlphaFoldDB" id="A0A225UJE3"/>
<name>A0A225UJE3_9STRA</name>
<dbReference type="EMBL" id="NBNE01017599">
    <property type="protein sequence ID" value="OWY92666.1"/>
    <property type="molecule type" value="Genomic_DNA"/>
</dbReference>
<keyword evidence="2" id="KW-1185">Reference proteome</keyword>
<feature type="non-terminal residue" evidence="1">
    <location>
        <position position="1"/>
    </location>
</feature>